<evidence type="ECO:0000313" key="2">
    <source>
        <dbReference type="Proteomes" id="UP000664122"/>
    </source>
</evidence>
<organism evidence="1 2">
    <name type="scientific">Jiella flava</name>
    <dbReference type="NCBI Taxonomy" id="2816857"/>
    <lineage>
        <taxon>Bacteria</taxon>
        <taxon>Pseudomonadati</taxon>
        <taxon>Pseudomonadota</taxon>
        <taxon>Alphaproteobacteria</taxon>
        <taxon>Hyphomicrobiales</taxon>
        <taxon>Aurantimonadaceae</taxon>
        <taxon>Jiella</taxon>
    </lineage>
</organism>
<proteinExistence type="predicted"/>
<accession>A0A939JWP2</accession>
<dbReference type="AlphaFoldDB" id="A0A939JWP2"/>
<name>A0A939JWP2_9HYPH</name>
<gene>
    <name evidence="1" type="ORF">J1C48_14135</name>
</gene>
<evidence type="ECO:0000313" key="1">
    <source>
        <dbReference type="EMBL" id="MBO0663724.1"/>
    </source>
</evidence>
<sequence>MDRHQPPAIDGFLLATALLAQRNTGAMDKKLQRFPFGGQLLEGRFAVLGADDIDVIGLAVDRPGSPWCPKRLKSKIVALAPPRAITATIPFHLPPSLPTFMILAEHRPQIISSHHYQRLPATIR</sequence>
<protein>
    <submittedName>
        <fullName evidence="1">Uncharacterized protein</fullName>
    </submittedName>
</protein>
<dbReference type="EMBL" id="JAFMPP010000012">
    <property type="protein sequence ID" value="MBO0663724.1"/>
    <property type="molecule type" value="Genomic_DNA"/>
</dbReference>
<comment type="caution">
    <text evidence="1">The sequence shown here is derived from an EMBL/GenBank/DDBJ whole genome shotgun (WGS) entry which is preliminary data.</text>
</comment>
<reference evidence="1" key="1">
    <citation type="submission" date="2021-03" db="EMBL/GenBank/DDBJ databases">
        <title>Whole genome sequence of Jiella sp. CQZ9-1.</title>
        <authorList>
            <person name="Tuo L."/>
        </authorList>
    </citation>
    <scope>NUCLEOTIDE SEQUENCE</scope>
    <source>
        <strain evidence="1">CQZ9-1</strain>
    </source>
</reference>
<dbReference type="Proteomes" id="UP000664122">
    <property type="component" value="Unassembled WGS sequence"/>
</dbReference>
<keyword evidence="2" id="KW-1185">Reference proteome</keyword>